<evidence type="ECO:0000313" key="2">
    <source>
        <dbReference type="EMBL" id="CAD8159956.1"/>
    </source>
</evidence>
<name>A0A8S1UBE4_9CILI</name>
<dbReference type="EMBL" id="CAJJDO010000034">
    <property type="protein sequence ID" value="CAD8159956.1"/>
    <property type="molecule type" value="Genomic_DNA"/>
</dbReference>
<dbReference type="OrthoDB" id="311492at2759"/>
<organism evidence="2 3">
    <name type="scientific">Paramecium pentaurelia</name>
    <dbReference type="NCBI Taxonomy" id="43138"/>
    <lineage>
        <taxon>Eukaryota</taxon>
        <taxon>Sar</taxon>
        <taxon>Alveolata</taxon>
        <taxon>Ciliophora</taxon>
        <taxon>Intramacronucleata</taxon>
        <taxon>Oligohymenophorea</taxon>
        <taxon>Peniculida</taxon>
        <taxon>Parameciidae</taxon>
        <taxon>Paramecium</taxon>
    </lineage>
</organism>
<reference evidence="2" key="1">
    <citation type="submission" date="2021-01" db="EMBL/GenBank/DDBJ databases">
        <authorList>
            <consortium name="Genoscope - CEA"/>
            <person name="William W."/>
        </authorList>
    </citation>
    <scope>NUCLEOTIDE SEQUENCE</scope>
</reference>
<accession>A0A8S1UBE4</accession>
<sequence>MNYNKDKIQRLINPSKLEYIEKVYQIFQEKLKEIDNSNFSKVLIWQYYYCYTQEFKNTESQLSSILKRLDMNIKIYQEVQSKLQSDLIYEINLLKQFYESQFKEILEQQLQIERIQNELKKSMEIDIQSEFIQIIQKKLYELEKGQIRKITEEFIYYIWKYYQKKIQNQFFELFQTNILKIIERYAEIEF</sequence>
<feature type="coiled-coil region" evidence="1">
    <location>
        <begin position="98"/>
        <end position="125"/>
    </location>
</feature>
<comment type="caution">
    <text evidence="2">The sequence shown here is derived from an EMBL/GenBank/DDBJ whole genome shotgun (WGS) entry which is preliminary data.</text>
</comment>
<keyword evidence="3" id="KW-1185">Reference proteome</keyword>
<gene>
    <name evidence="2" type="ORF">PPENT_87.1.T0340080</name>
</gene>
<dbReference type="Proteomes" id="UP000689195">
    <property type="component" value="Unassembled WGS sequence"/>
</dbReference>
<protein>
    <submittedName>
        <fullName evidence="2">Uncharacterized protein</fullName>
    </submittedName>
</protein>
<proteinExistence type="predicted"/>
<evidence type="ECO:0000256" key="1">
    <source>
        <dbReference type="SAM" id="Coils"/>
    </source>
</evidence>
<evidence type="ECO:0000313" key="3">
    <source>
        <dbReference type="Proteomes" id="UP000689195"/>
    </source>
</evidence>
<keyword evidence="1" id="KW-0175">Coiled coil</keyword>
<dbReference type="AlphaFoldDB" id="A0A8S1UBE4"/>